<dbReference type="GeneID" id="8574952"/>
<dbReference type="eggNOG" id="KOG1508">
    <property type="taxonomic scope" value="Eukaryota"/>
</dbReference>
<dbReference type="FunCoup" id="A8Y0N5">
    <property type="interactions" value="2835"/>
</dbReference>
<evidence type="ECO:0000313" key="3">
    <source>
        <dbReference type="EMBL" id="CAP38455.2"/>
    </source>
</evidence>
<organism evidence="3 4">
    <name type="scientific">Caenorhabditis briggsae</name>
    <dbReference type="NCBI Taxonomy" id="6238"/>
    <lineage>
        <taxon>Eukaryota</taxon>
        <taxon>Metazoa</taxon>
        <taxon>Ecdysozoa</taxon>
        <taxon>Nematoda</taxon>
        <taxon>Chromadorea</taxon>
        <taxon>Rhabditida</taxon>
        <taxon>Rhabditina</taxon>
        <taxon>Rhabditomorpha</taxon>
        <taxon>Rhabditoidea</taxon>
        <taxon>Rhabditidae</taxon>
        <taxon>Peloderinae</taxon>
        <taxon>Caenorhabditis</taxon>
    </lineage>
</organism>
<reference evidence="3 4" key="1">
    <citation type="journal article" date="2003" name="PLoS Biol.">
        <title>The genome sequence of Caenorhabditis briggsae: a platform for comparative genomics.</title>
        <authorList>
            <person name="Stein L.D."/>
            <person name="Bao Z."/>
            <person name="Blasiar D."/>
            <person name="Blumenthal T."/>
            <person name="Brent M.R."/>
            <person name="Chen N."/>
            <person name="Chinwalla A."/>
            <person name="Clarke L."/>
            <person name="Clee C."/>
            <person name="Coghlan A."/>
            <person name="Coulson A."/>
            <person name="D'Eustachio P."/>
            <person name="Fitch D.H."/>
            <person name="Fulton L.A."/>
            <person name="Fulton R.E."/>
            <person name="Griffiths-Jones S."/>
            <person name="Harris T.W."/>
            <person name="Hillier L.W."/>
            <person name="Kamath R."/>
            <person name="Kuwabara P.E."/>
            <person name="Mardis E.R."/>
            <person name="Marra M.A."/>
            <person name="Miner T.L."/>
            <person name="Minx P."/>
            <person name="Mullikin J.C."/>
            <person name="Plumb R.W."/>
            <person name="Rogers J."/>
            <person name="Schein J.E."/>
            <person name="Sohrmann M."/>
            <person name="Spieth J."/>
            <person name="Stajich J.E."/>
            <person name="Wei C."/>
            <person name="Willey D."/>
            <person name="Wilson R.K."/>
            <person name="Durbin R."/>
            <person name="Waterston R.H."/>
        </authorList>
    </citation>
    <scope>NUCLEOTIDE SEQUENCE [LARGE SCALE GENOMIC DNA]</scope>
    <source>
        <strain evidence="3 4">AF16</strain>
    </source>
</reference>
<dbReference type="InterPro" id="IPR018790">
    <property type="entry name" value="DUF2358"/>
</dbReference>
<keyword evidence="4" id="KW-1185">Reference proteome</keyword>
<proteinExistence type="inferred from homology"/>
<dbReference type="GO" id="GO:0000785">
    <property type="term" value="C:chromatin"/>
    <property type="evidence" value="ECO:0000318"/>
    <property type="project" value="GO_Central"/>
</dbReference>
<dbReference type="HOGENOM" id="CLU_716174_0_0_1"/>
<accession>A8Y0N5</accession>
<evidence type="ECO:0000256" key="1">
    <source>
        <dbReference type="ARBA" id="ARBA00009947"/>
    </source>
</evidence>
<dbReference type="RefSeq" id="XP_045097379.1">
    <property type="nucleotide sequence ID" value="XM_045235233.1"/>
</dbReference>
<dbReference type="Gene3D" id="1.20.5.1500">
    <property type="match status" value="1"/>
</dbReference>
<dbReference type="SUPFAM" id="SSF143113">
    <property type="entry name" value="NAP-like"/>
    <property type="match status" value="1"/>
</dbReference>
<dbReference type="STRING" id="6238.A8Y0N5"/>
<dbReference type="PANTHER" id="PTHR11875">
    <property type="entry name" value="TESTIS-SPECIFIC Y-ENCODED PROTEIN"/>
    <property type="match status" value="1"/>
</dbReference>
<dbReference type="CTD" id="8574952"/>
<comment type="similarity">
    <text evidence="1 2">Belongs to the nucleosome assembly protein (NAP) family.</text>
</comment>
<evidence type="ECO:0000256" key="2">
    <source>
        <dbReference type="RuleBase" id="RU003876"/>
    </source>
</evidence>
<dbReference type="AlphaFoldDB" id="A8Y0N5"/>
<dbReference type="GO" id="GO:0005634">
    <property type="term" value="C:nucleus"/>
    <property type="evidence" value="ECO:0000318"/>
    <property type="project" value="GO_Central"/>
</dbReference>
<dbReference type="Pfam" id="PF10184">
    <property type="entry name" value="DUF2358"/>
    <property type="match status" value="1"/>
</dbReference>
<sequence length="386" mass="44872">MSDEPAAKRMKSIDEFPNLRADVADAVKEKLIELDTIQHQLDIMSEKAAEEILRVEQTFNKKRVPIYEKRKALTTKIDNFWQTAFLNHHLLSTAIPEEQEDLLSALRDLEVQEFDDLRSGFKIIMTFDKNDYFENDVITKSYHLQSETPSTEITEIQWKDNKKPTLPDDDAASITFLEWLSYAAPPDSDEIAEVIKDDLFINPLQYYVMPDMQEVDEDDIEGFLNEERGLDEVPLMFRHRMDYTFYRKDVVCDDQIFSVQKRGIEQLMSHFGMIGTLGQVFLPHVEMEVLSVVPVIDEGTVRFRWRVKYVSFLRLLTNPRLLRFDYRVKNLSWFDGYSVLTVDGNGDVYKVTLQKMQQDEQKSLLVSTTEKLKEKLAKAAPAAANT</sequence>
<dbReference type="GO" id="GO:0003682">
    <property type="term" value="F:chromatin binding"/>
    <property type="evidence" value="ECO:0000318"/>
    <property type="project" value="GO_Central"/>
</dbReference>
<dbReference type="InterPro" id="IPR037231">
    <property type="entry name" value="NAP-like_sf"/>
</dbReference>
<dbReference type="EMBL" id="HE600966">
    <property type="protein sequence ID" value="CAP38455.2"/>
    <property type="molecule type" value="Genomic_DNA"/>
</dbReference>
<dbReference type="GO" id="GO:0042393">
    <property type="term" value="F:histone binding"/>
    <property type="evidence" value="ECO:0000318"/>
    <property type="project" value="GO_Central"/>
</dbReference>
<evidence type="ECO:0000313" key="4">
    <source>
        <dbReference type="Proteomes" id="UP000008549"/>
    </source>
</evidence>
<dbReference type="eggNOG" id="KOG4457">
    <property type="taxonomic scope" value="Eukaryota"/>
</dbReference>
<name>A8Y0N5_CAEBR</name>
<dbReference type="Proteomes" id="UP000008549">
    <property type="component" value="Unassembled WGS sequence"/>
</dbReference>
<dbReference type="GO" id="GO:0006334">
    <property type="term" value="P:nucleosome assembly"/>
    <property type="evidence" value="ECO:0007669"/>
    <property type="project" value="InterPro"/>
</dbReference>
<dbReference type="InterPro" id="IPR002164">
    <property type="entry name" value="NAP_family"/>
</dbReference>
<dbReference type="Pfam" id="PF00956">
    <property type="entry name" value="NAP"/>
    <property type="match status" value="1"/>
</dbReference>
<dbReference type="Gene3D" id="3.30.1120.90">
    <property type="entry name" value="Nucleosome assembly protein"/>
    <property type="match status" value="1"/>
</dbReference>
<dbReference type="KEGG" id="cbr:CBG_21713"/>
<dbReference type="InParanoid" id="A8Y0N5"/>
<reference evidence="3 4" key="2">
    <citation type="journal article" date="2011" name="PLoS Genet.">
        <title>Caenorhabditis briggsae recombinant inbred line genotypes reveal inter-strain incompatibility and the evolution of recombination.</title>
        <authorList>
            <person name="Ross J.A."/>
            <person name="Koboldt D.C."/>
            <person name="Staisch J.E."/>
            <person name="Chamberlin H.M."/>
            <person name="Gupta B.P."/>
            <person name="Miller R.D."/>
            <person name="Baird S.E."/>
            <person name="Haag E.S."/>
        </authorList>
    </citation>
    <scope>NUCLEOTIDE SEQUENCE [LARGE SCALE GENOMIC DNA]</scope>
    <source>
        <strain evidence="3 4">AF16</strain>
    </source>
</reference>
<protein>
    <submittedName>
        <fullName evidence="3">Protein CBR-SPR-2</fullName>
    </submittedName>
</protein>
<gene>
    <name evidence="3" type="primary">Cbr-spr-2</name>
    <name evidence="3" type="ORF">CBG_21713</name>
</gene>